<reference evidence="2 3" key="1">
    <citation type="submission" date="2019-12" db="EMBL/GenBank/DDBJ databases">
        <authorList>
            <person name="Floudas D."/>
            <person name="Bentzer J."/>
            <person name="Ahren D."/>
            <person name="Johansson T."/>
            <person name="Persson P."/>
            <person name="Tunlid A."/>
        </authorList>
    </citation>
    <scope>NUCLEOTIDE SEQUENCE [LARGE SCALE GENOMIC DNA]</scope>
    <source>
        <strain evidence="2 3">CBS 102.39</strain>
    </source>
</reference>
<accession>A0A8H4QUK0</accession>
<dbReference type="PANTHER" id="PTHR35895:SF1">
    <property type="entry name" value="LIPID-BINDING SERUM GLYCOPROTEIN C-TERMINAL DOMAIN-CONTAINING PROTEIN"/>
    <property type="match status" value="1"/>
</dbReference>
<comment type="caution">
    <text evidence="2">The sequence shown here is derived from an EMBL/GenBank/DDBJ whole genome shotgun (WGS) entry which is preliminary data.</text>
</comment>
<dbReference type="Pfam" id="PF12505">
    <property type="entry name" value="DUF3712"/>
    <property type="match status" value="6"/>
</dbReference>
<dbReference type="InterPro" id="IPR022185">
    <property type="entry name" value="DUF3712"/>
</dbReference>
<name>A0A8H4QUK0_9AGAR</name>
<dbReference type="Gene3D" id="2.60.40.1820">
    <property type="match status" value="1"/>
</dbReference>
<dbReference type="GO" id="GO:0000329">
    <property type="term" value="C:fungal-type vacuole membrane"/>
    <property type="evidence" value="ECO:0007669"/>
    <property type="project" value="InterPro"/>
</dbReference>
<keyword evidence="3" id="KW-1185">Reference proteome</keyword>
<evidence type="ECO:0000313" key="3">
    <source>
        <dbReference type="Proteomes" id="UP000521872"/>
    </source>
</evidence>
<sequence length="2320" mass="243173">MEEIHPARRSSGIYGIHNGGSQASFGSGEALRNHAVEPAGAPTVLPSGAVSGWEDSDRVGAAPAAAAAPKQPFYKRRWFIISQLILIPLAIILLFVLLFPVVKAIIQLVVKRTTLDVTLASISQPANNSFTLHMESNVFHTGIINANIQFKEPIKVSWIEPDGTETDLGTFELKDPLQTKSKRGFLNEITDFNIIPGQEDQFARFSGALITSQNFTWRLLSHNLRVQALKFPVAHGITFDKQVTINGINSFNGAVTLEDFQLPSDDPAGGINFVAVTKLNNTSPFSLDLGTVVFDLSYKNVSLGTGTGENTKIGPGADNTVTLKGTLKPQNGADNLAVVSELFTNYLNGDPSDVVATGVSTLQSDGTAISWLSQGLTNLNLHVPFVSKTPIDPIRSINIGDLALQFDAQQPWTPAAESNTVQAALELPFGFGLNIGQIENNFMIMKDGNPVAGLSTPLGASKSSISVLSSTDTTGTINITIQDTRLSCPDPQHPAFADFNRDLTNSDVADFRLVGQSRAIANLSIGQITLDPIKVNVSTTLNGLQGLKGKTTINTVDVTGGSTDGINLGIQVSIVNPSNLKLSTGDLTLQLLRDGAILGTTLLPNLTLNMGENTINATSSFQANNSPQGKQTLDDFVGKKDVQLQISGFDGSTNIPSLAEAFQSLSLDVTLPALKTDLLDSAALQILSSTGKQSNISHVTVTLSNPFSAALQVTKVSSTVTSFGIPLGSIEQDVNFESKPHATTQSPELNLDMNFDPAALFTVTRALAVEAGLDVDPLDQIVQLGGIQYLPIPGGNAPSNRKRQANVFKGFDLPSFVQKAFKQLKSDVTLSTDVTIGDYKTTLDFSQPGVPTATDDSLDLILPVLAAPIVQKIVGGSSLGLDTVLILDPAQNAFKTQLKGSISNAGPFDAKISFPAGLTISWQGKPIGHVSMDDISVTGDVGGDIDAESTFTVADVDHLTDFTKALLTTESFDWEISGDNLTVNALGISVPGIAFTSRTVTLKGFNGLKDGVKIESFDLPANDPAGGIHLTLKTTVANPSQVGISLPSIGFNTFVGDVMIAPVSSTGTVTLAPGSSSELALAGRLVPQSSQAGLSTVSDVFNNFVAGKDSNVVVHGASAGSSDVTWLNQGIQALQVATILPNQGPQNLIKSITLNELSLTFSQQAPFAPVTGSKSTDAAFTLPFGFPLDISALEQTITLGFKGNDFAQLAIPRSPASTDVQARIIHLGFSDIPFAVFNNGHSVFEDFVAATTVGTEQTLRLSGSASADAKTAVGTLSLTGINFSVDSTIAGLQGLNARPVTIADLDVNHGFPDFLLIKVNSALFNPSNLTIGTGDVSFGLQFEDQTIGSAQISNLVIKPGNASYPIDVHYAPQGGAADAGRTLLQNFLQGVDAETTIQGSTGSTPIESLQSALSQIRLSPVTLPGLHQTLIKSASLVFPTDIVKTGVASSSFTLANPFTASINLLKLAATAKFHNLTLGTIPTTDASAHPIHADGHGQVTSPSLPLNFNLDPATIIQLLTITAQQNGVDLGPLPALFQFILSNPDFKPPVNTTVDTQGSTCSSGHQFDVNGAILKALSGLKVDLAVESSVKLDDFPTDLSFDQNGVPAVVDKTVLFLIGAVAAPVAQHLVDGSVLAFTEADISNITNGGFDIALKGSLTNIGPLDALITFTEPLNVNFQGKDIAQITLPPICAAANDGVPDYQAKGHVTITDQDAFTDFAVFLLHQPSFEWTISTPKLRVSALGTIFDNVSLSKVVTFKAFNNLPGVAISNFQLPSDDEAGGIHIETDATIPSPAQIGIDLGTVSFNTFFEGTQVGPLSATNLVLKSNSVTKTHLSGRIVPQSGDDLDTMGKLFSQFLSGGNSTLQTVGNSVQPGGSGETVNWLTTAFKTLSLDVTLPGQKFQVIQEIDLNDLQVTLQTPDQDFNPPTSSANTLAKYKNPFGFSLQVIEAAQDIILSAQGTKAAQLNIPRTAAIGGVSTGNVADLQVSWSNVPLKSLDNGAFATLFAGVTLMDDVSVGLSGSADVVAKTSIGNVPIAGIPIDVTSGLKGINSFGGKAGLSDVTVTGSGGDGGDQFIVTPLKTTLNNPSNITLNTVNIALPVIFNGVTLGRAVIDEFDLKPGENVVDTEFHYQPADANDTVAQSFLSDFIQSGDPIDLTIHGDRASSPFGSLQAGLANLQLSTSLNGINHPNLITQILVTITLDSLVTNLVSAEFFLTNPLDATLVIENVQSDGSVDGTVFAQFNQPFSNFVVPPGQTVSSGQFDNVLLPQGAIASLDIVPLGVLDIAAGATVRVGEGGYQIPFLQLHQTNVPTTYNLALT</sequence>
<dbReference type="InterPro" id="IPR046368">
    <property type="entry name" value="Tag1"/>
</dbReference>
<gene>
    <name evidence="2" type="ORF">D9613_005714</name>
</gene>
<dbReference type="PANTHER" id="PTHR35895">
    <property type="entry name" value="CHROMOSOME 16, WHOLE GENOME SHOTGUN SEQUENCE"/>
    <property type="match status" value="1"/>
</dbReference>
<feature type="transmembrane region" description="Helical" evidence="1">
    <location>
        <begin position="78"/>
        <end position="102"/>
    </location>
</feature>
<evidence type="ECO:0000256" key="1">
    <source>
        <dbReference type="SAM" id="Phobius"/>
    </source>
</evidence>
<keyword evidence="1" id="KW-1133">Transmembrane helix</keyword>
<dbReference type="EMBL" id="JAACJL010000030">
    <property type="protein sequence ID" value="KAF4617453.1"/>
    <property type="molecule type" value="Genomic_DNA"/>
</dbReference>
<organism evidence="2 3">
    <name type="scientific">Agrocybe pediades</name>
    <dbReference type="NCBI Taxonomy" id="84607"/>
    <lineage>
        <taxon>Eukaryota</taxon>
        <taxon>Fungi</taxon>
        <taxon>Dikarya</taxon>
        <taxon>Basidiomycota</taxon>
        <taxon>Agaricomycotina</taxon>
        <taxon>Agaricomycetes</taxon>
        <taxon>Agaricomycetidae</taxon>
        <taxon>Agaricales</taxon>
        <taxon>Agaricineae</taxon>
        <taxon>Strophariaceae</taxon>
        <taxon>Agrocybe</taxon>
    </lineage>
</organism>
<keyword evidence="1" id="KW-0812">Transmembrane</keyword>
<keyword evidence="1" id="KW-0472">Membrane</keyword>
<proteinExistence type="predicted"/>
<dbReference type="Proteomes" id="UP000521872">
    <property type="component" value="Unassembled WGS sequence"/>
</dbReference>
<protein>
    <submittedName>
        <fullName evidence="2">Uncharacterized protein</fullName>
    </submittedName>
</protein>
<evidence type="ECO:0000313" key="2">
    <source>
        <dbReference type="EMBL" id="KAF4617453.1"/>
    </source>
</evidence>